<dbReference type="SUPFAM" id="SSF46785">
    <property type="entry name" value="Winged helix' DNA-binding domain"/>
    <property type="match status" value="1"/>
</dbReference>
<dbReference type="Gene3D" id="1.10.10.10">
    <property type="entry name" value="Winged helix-like DNA-binding domain superfamily/Winged helix DNA-binding domain"/>
    <property type="match status" value="1"/>
</dbReference>
<organism evidence="2 3">
    <name type="scientific">Altererythrobacter xiamenensis</name>
    <dbReference type="NCBI Taxonomy" id="1316679"/>
    <lineage>
        <taxon>Bacteria</taxon>
        <taxon>Pseudomonadati</taxon>
        <taxon>Pseudomonadota</taxon>
        <taxon>Alphaproteobacteria</taxon>
        <taxon>Sphingomonadales</taxon>
        <taxon>Erythrobacteraceae</taxon>
        <taxon>Altererythrobacter</taxon>
    </lineage>
</organism>
<dbReference type="InterPro" id="IPR036390">
    <property type="entry name" value="WH_DNA-bd_sf"/>
</dbReference>
<proteinExistence type="predicted"/>
<keyword evidence="2" id="KW-0238">DNA-binding</keyword>
<protein>
    <submittedName>
        <fullName evidence="2">DNA-binding transcriptional regulator, MarR family</fullName>
    </submittedName>
</protein>
<name>A0A1Y6F8M9_9SPHN</name>
<reference evidence="3" key="1">
    <citation type="submission" date="2017-04" db="EMBL/GenBank/DDBJ databases">
        <authorList>
            <person name="Varghese N."/>
            <person name="Submissions S."/>
        </authorList>
    </citation>
    <scope>NUCLEOTIDE SEQUENCE [LARGE SCALE GENOMIC DNA]</scope>
</reference>
<evidence type="ECO:0000313" key="2">
    <source>
        <dbReference type="EMBL" id="SMQ69951.1"/>
    </source>
</evidence>
<dbReference type="Proteomes" id="UP000194420">
    <property type="component" value="Unassembled WGS sequence"/>
</dbReference>
<evidence type="ECO:0000313" key="3">
    <source>
        <dbReference type="Proteomes" id="UP000194420"/>
    </source>
</evidence>
<accession>A0A1Y6F8M9</accession>
<dbReference type="OrthoDB" id="8446812at2"/>
<feature type="domain" description="HTH marR-type" evidence="1">
    <location>
        <begin position="40"/>
        <end position="150"/>
    </location>
</feature>
<keyword evidence="3" id="KW-1185">Reference proteome</keyword>
<dbReference type="SMART" id="SM00347">
    <property type="entry name" value="HTH_MARR"/>
    <property type="match status" value="1"/>
</dbReference>
<dbReference type="AlphaFoldDB" id="A0A1Y6F8M9"/>
<sequence>MSETVNTLEIAENASRHPASPEFLKLFYPFHYVVGEAMEKSLQGPTLSHHEAVILWMIHSEGPDRKSLPRKEIERLICSWYELGSPAVTKVLKRMATREKPLITILSSADSGREKTVFLTDEGEREVALMMERATHTIDQIIEGWGDKEIKAGLRFLAKVVERVEQFDSGAAV</sequence>
<dbReference type="RefSeq" id="WP_086437967.1">
    <property type="nucleotide sequence ID" value="NZ_FXWG01000002.1"/>
</dbReference>
<dbReference type="GO" id="GO:0003677">
    <property type="term" value="F:DNA binding"/>
    <property type="evidence" value="ECO:0007669"/>
    <property type="project" value="UniProtKB-KW"/>
</dbReference>
<evidence type="ECO:0000259" key="1">
    <source>
        <dbReference type="SMART" id="SM00347"/>
    </source>
</evidence>
<dbReference type="InterPro" id="IPR000835">
    <property type="entry name" value="HTH_MarR-typ"/>
</dbReference>
<dbReference type="InterPro" id="IPR036388">
    <property type="entry name" value="WH-like_DNA-bd_sf"/>
</dbReference>
<gene>
    <name evidence="2" type="ORF">SAMN06297468_2141</name>
</gene>
<dbReference type="GO" id="GO:0003700">
    <property type="term" value="F:DNA-binding transcription factor activity"/>
    <property type="evidence" value="ECO:0007669"/>
    <property type="project" value="InterPro"/>
</dbReference>
<dbReference type="EMBL" id="FXWG01000002">
    <property type="protein sequence ID" value="SMQ69951.1"/>
    <property type="molecule type" value="Genomic_DNA"/>
</dbReference>